<evidence type="ECO:0000313" key="2">
    <source>
        <dbReference type="Proteomes" id="UP000271889"/>
    </source>
</evidence>
<protein>
    <submittedName>
        <fullName evidence="1">Uncharacterized protein</fullName>
    </submittedName>
</protein>
<dbReference type="AlphaFoldDB" id="A0A3P7N8P4"/>
<reference evidence="1 2" key="1">
    <citation type="submission" date="2018-11" db="EMBL/GenBank/DDBJ databases">
        <authorList>
            <consortium name="Pathogen Informatics"/>
        </authorList>
    </citation>
    <scope>NUCLEOTIDE SEQUENCE [LARGE SCALE GENOMIC DNA]</scope>
</reference>
<proteinExistence type="predicted"/>
<evidence type="ECO:0000313" key="1">
    <source>
        <dbReference type="EMBL" id="VDN33203.1"/>
    </source>
</evidence>
<gene>
    <name evidence="1" type="ORF">CGOC_LOCUS12322</name>
</gene>
<keyword evidence="2" id="KW-1185">Reference proteome</keyword>
<dbReference type="Proteomes" id="UP000271889">
    <property type="component" value="Unassembled WGS sequence"/>
</dbReference>
<name>A0A3P7N8P4_CYLGO</name>
<sequence>MCISFDFSITFSRNIQKRDDDVQAVRALFPFEDDMEEREQKKKYYYEKESSGDRDPTLTQVVENLQLESFEEERKIRDDELTFPFPLPFIHPR</sequence>
<accession>A0A3P7N8P4</accession>
<dbReference type="EMBL" id="UYRV01122338">
    <property type="protein sequence ID" value="VDN33203.1"/>
    <property type="molecule type" value="Genomic_DNA"/>
</dbReference>
<organism evidence="1 2">
    <name type="scientific">Cylicostephanus goldi</name>
    <name type="common">Nematode worm</name>
    <dbReference type="NCBI Taxonomy" id="71465"/>
    <lineage>
        <taxon>Eukaryota</taxon>
        <taxon>Metazoa</taxon>
        <taxon>Ecdysozoa</taxon>
        <taxon>Nematoda</taxon>
        <taxon>Chromadorea</taxon>
        <taxon>Rhabditida</taxon>
        <taxon>Rhabditina</taxon>
        <taxon>Rhabditomorpha</taxon>
        <taxon>Strongyloidea</taxon>
        <taxon>Strongylidae</taxon>
        <taxon>Cylicostephanus</taxon>
    </lineage>
</organism>